<evidence type="ECO:0000259" key="2">
    <source>
        <dbReference type="Pfam" id="PF22740"/>
    </source>
</evidence>
<dbReference type="PANTHER" id="PTHR30448">
    <property type="entry name" value="RNASE ADAPTER PROTEIN RAPZ"/>
    <property type="match status" value="1"/>
</dbReference>
<dbReference type="GO" id="GO:0005524">
    <property type="term" value="F:ATP binding"/>
    <property type="evidence" value="ECO:0007669"/>
    <property type="project" value="InterPro"/>
</dbReference>
<dbReference type="Proteomes" id="UP000807306">
    <property type="component" value="Unassembled WGS sequence"/>
</dbReference>
<organism evidence="3 4">
    <name type="scientific">Crepidotus variabilis</name>
    <dbReference type="NCBI Taxonomy" id="179855"/>
    <lineage>
        <taxon>Eukaryota</taxon>
        <taxon>Fungi</taxon>
        <taxon>Dikarya</taxon>
        <taxon>Basidiomycota</taxon>
        <taxon>Agaricomycotina</taxon>
        <taxon>Agaricomycetes</taxon>
        <taxon>Agaricomycetidae</taxon>
        <taxon>Agaricales</taxon>
        <taxon>Agaricineae</taxon>
        <taxon>Crepidotaceae</taxon>
        <taxon>Crepidotus</taxon>
    </lineage>
</organism>
<feature type="region of interest" description="Disordered" evidence="1">
    <location>
        <begin position="144"/>
        <end position="163"/>
    </location>
</feature>
<accession>A0A9P6EG88</accession>
<evidence type="ECO:0000313" key="3">
    <source>
        <dbReference type="EMBL" id="KAF9528495.1"/>
    </source>
</evidence>
<evidence type="ECO:0000256" key="1">
    <source>
        <dbReference type="SAM" id="MobiDB-lite"/>
    </source>
</evidence>
<dbReference type="AlphaFoldDB" id="A0A9P6EG88"/>
<dbReference type="InterPro" id="IPR053931">
    <property type="entry name" value="RapZ_C"/>
</dbReference>
<dbReference type="InterPro" id="IPR005337">
    <property type="entry name" value="RapZ-like"/>
</dbReference>
<gene>
    <name evidence="3" type="ORF">CPB83DRAFT_854246</name>
</gene>
<protein>
    <recommendedName>
        <fullName evidence="2">RapZ C-terminal domain-containing protein</fullName>
    </recommendedName>
</protein>
<name>A0A9P6EG88_9AGAR</name>
<dbReference type="EMBL" id="MU157852">
    <property type="protein sequence ID" value="KAF9528495.1"/>
    <property type="molecule type" value="Genomic_DNA"/>
</dbReference>
<sequence>MSDNELDDIPANTNHDSTLENDLPTVRIISFGHRRGPLIPEPHLSIDLRNLPNPPKAIRNGQTGLTKPIRDWVFNDAAVQTRFQSVCRQVQECLNTAQENEETEVIIGVNCEIGKHRSVAFTEELGRVKFESWNVIIEHRDVHIKRSSQKHRSRRDHDNEDDD</sequence>
<dbReference type="Pfam" id="PF22740">
    <property type="entry name" value="PapZ_C"/>
    <property type="match status" value="1"/>
</dbReference>
<comment type="caution">
    <text evidence="3">The sequence shown here is derived from an EMBL/GenBank/DDBJ whole genome shotgun (WGS) entry which is preliminary data.</text>
</comment>
<feature type="domain" description="RapZ C-terminal" evidence="2">
    <location>
        <begin position="25"/>
        <end position="143"/>
    </location>
</feature>
<keyword evidence="4" id="KW-1185">Reference proteome</keyword>
<proteinExistence type="predicted"/>
<feature type="compositionally biased region" description="Basic residues" evidence="1">
    <location>
        <begin position="144"/>
        <end position="154"/>
    </location>
</feature>
<dbReference type="PANTHER" id="PTHR30448:SF0">
    <property type="entry name" value="RNASE ADAPTER PROTEIN RAPZ"/>
    <property type="match status" value="1"/>
</dbReference>
<reference evidence="3" key="1">
    <citation type="submission" date="2020-11" db="EMBL/GenBank/DDBJ databases">
        <authorList>
            <consortium name="DOE Joint Genome Institute"/>
            <person name="Ahrendt S."/>
            <person name="Riley R."/>
            <person name="Andreopoulos W."/>
            <person name="Labutti K."/>
            <person name="Pangilinan J."/>
            <person name="Ruiz-Duenas F.J."/>
            <person name="Barrasa J.M."/>
            <person name="Sanchez-Garcia M."/>
            <person name="Camarero S."/>
            <person name="Miyauchi S."/>
            <person name="Serrano A."/>
            <person name="Linde D."/>
            <person name="Babiker R."/>
            <person name="Drula E."/>
            <person name="Ayuso-Fernandez I."/>
            <person name="Pacheco R."/>
            <person name="Padilla G."/>
            <person name="Ferreira P."/>
            <person name="Barriuso J."/>
            <person name="Kellner H."/>
            <person name="Castanera R."/>
            <person name="Alfaro M."/>
            <person name="Ramirez L."/>
            <person name="Pisabarro A.G."/>
            <person name="Kuo A."/>
            <person name="Tritt A."/>
            <person name="Lipzen A."/>
            <person name="He G."/>
            <person name="Yan M."/>
            <person name="Ng V."/>
            <person name="Cullen D."/>
            <person name="Martin F."/>
            <person name="Rosso M.-N."/>
            <person name="Henrissat B."/>
            <person name="Hibbett D."/>
            <person name="Martinez A.T."/>
            <person name="Grigoriev I.V."/>
        </authorList>
    </citation>
    <scope>NUCLEOTIDE SEQUENCE</scope>
    <source>
        <strain evidence="3">CBS 506.95</strain>
    </source>
</reference>
<evidence type="ECO:0000313" key="4">
    <source>
        <dbReference type="Proteomes" id="UP000807306"/>
    </source>
</evidence>
<dbReference type="OrthoDB" id="10267139at2759"/>